<sequence precursor="true">MKKVLITLFAFIMFSITSYAGDMPESLMSDENVKIFTATVLDVKKDYIELKVAHKIMGDIFENDILSVPYFEYSGRDSKKPAKDDRCVVTVKDNKAFYGFKATSTDPKTLKLINHLTNKSMNMLGESQDERFLKYINNGEYERADQKRIAKKAEEDKEIQTTKESKEPTKEVQKTASPANEGEKMEASKSENNWIIYIVAGASLFFGVIFYVIINKRKQ</sequence>
<evidence type="ECO:0000256" key="1">
    <source>
        <dbReference type="SAM" id="MobiDB-lite"/>
    </source>
</evidence>
<feature type="region of interest" description="Disordered" evidence="1">
    <location>
        <begin position="146"/>
        <end position="185"/>
    </location>
</feature>
<evidence type="ECO:0000313" key="5">
    <source>
        <dbReference type="Proteomes" id="UP000036923"/>
    </source>
</evidence>
<keyword evidence="2" id="KW-0472">Membrane</keyword>
<dbReference type="OrthoDB" id="1910414at2"/>
<keyword evidence="2" id="KW-0812">Transmembrane</keyword>
<feature type="compositionally biased region" description="Basic and acidic residues" evidence="1">
    <location>
        <begin position="146"/>
        <end position="173"/>
    </location>
</feature>
<dbReference type="EMBL" id="LGTC01000001">
    <property type="protein sequence ID" value="KNY26159.1"/>
    <property type="molecule type" value="Genomic_DNA"/>
</dbReference>
<name>A0A0L6JK53_9FIRM</name>
<proteinExistence type="predicted"/>
<dbReference type="RefSeq" id="WP_036943777.1">
    <property type="nucleotide sequence ID" value="NZ_JQKC01000023.1"/>
</dbReference>
<evidence type="ECO:0000256" key="2">
    <source>
        <dbReference type="SAM" id="Phobius"/>
    </source>
</evidence>
<dbReference type="STRING" id="398512.Bccel_1421"/>
<dbReference type="Proteomes" id="UP000036923">
    <property type="component" value="Unassembled WGS sequence"/>
</dbReference>
<comment type="caution">
    <text evidence="4">The sequence shown here is derived from an EMBL/GenBank/DDBJ whole genome shotgun (WGS) entry which is preliminary data.</text>
</comment>
<reference evidence="5" key="1">
    <citation type="submission" date="2015-07" db="EMBL/GenBank/DDBJ databases">
        <title>Near-Complete Genome Sequence of the Cellulolytic Bacterium Bacteroides (Pseudobacteroides) cellulosolvens ATCC 35603.</title>
        <authorList>
            <person name="Dassa B."/>
            <person name="Utturkar S.M."/>
            <person name="Klingeman D.M."/>
            <person name="Hurt R.A."/>
            <person name="Keller M."/>
            <person name="Xu J."/>
            <person name="Reddy Y.H.K."/>
            <person name="Borovok I."/>
            <person name="Grinberg I.R."/>
            <person name="Lamed R."/>
            <person name="Zhivin O."/>
            <person name="Bayer E.A."/>
            <person name="Brown S.D."/>
        </authorList>
    </citation>
    <scope>NUCLEOTIDE SEQUENCE [LARGE SCALE GENOMIC DNA]</scope>
    <source>
        <strain evidence="5">DSM 2933</strain>
    </source>
</reference>
<dbReference type="AlphaFoldDB" id="A0A0L6JK53"/>
<gene>
    <name evidence="4" type="ORF">Bccel_1421</name>
</gene>
<evidence type="ECO:0000256" key="3">
    <source>
        <dbReference type="SAM" id="SignalP"/>
    </source>
</evidence>
<accession>A0A0L6JK53</accession>
<keyword evidence="3" id="KW-0732">Signal</keyword>
<feature type="signal peptide" evidence="3">
    <location>
        <begin position="1"/>
        <end position="20"/>
    </location>
</feature>
<evidence type="ECO:0000313" key="4">
    <source>
        <dbReference type="EMBL" id="KNY26159.1"/>
    </source>
</evidence>
<keyword evidence="2" id="KW-1133">Transmembrane helix</keyword>
<organism evidence="4 5">
    <name type="scientific">Pseudobacteroides cellulosolvens ATCC 35603 = DSM 2933</name>
    <dbReference type="NCBI Taxonomy" id="398512"/>
    <lineage>
        <taxon>Bacteria</taxon>
        <taxon>Bacillati</taxon>
        <taxon>Bacillota</taxon>
        <taxon>Clostridia</taxon>
        <taxon>Eubacteriales</taxon>
        <taxon>Oscillospiraceae</taxon>
        <taxon>Pseudobacteroides</taxon>
    </lineage>
</organism>
<keyword evidence="5" id="KW-1185">Reference proteome</keyword>
<feature type="transmembrane region" description="Helical" evidence="2">
    <location>
        <begin position="194"/>
        <end position="214"/>
    </location>
</feature>
<dbReference type="eggNOG" id="ENOG5030P0F">
    <property type="taxonomic scope" value="Bacteria"/>
</dbReference>
<protein>
    <submittedName>
        <fullName evidence="4">Uncharacterized protein</fullName>
    </submittedName>
</protein>
<feature type="chain" id="PRO_5005565573" evidence="3">
    <location>
        <begin position="21"/>
        <end position="219"/>
    </location>
</feature>